<dbReference type="GO" id="GO:0016757">
    <property type="term" value="F:glycosyltransferase activity"/>
    <property type="evidence" value="ECO:0007669"/>
    <property type="project" value="UniProtKB-ARBA"/>
</dbReference>
<evidence type="ECO:0000313" key="4">
    <source>
        <dbReference type="Proteomes" id="UP000242699"/>
    </source>
</evidence>
<dbReference type="SUPFAM" id="SSF48208">
    <property type="entry name" value="Six-hairpin glycosidases"/>
    <property type="match status" value="1"/>
</dbReference>
<dbReference type="Proteomes" id="UP000242699">
    <property type="component" value="Unassembled WGS sequence"/>
</dbReference>
<dbReference type="GO" id="GO:0004553">
    <property type="term" value="F:hydrolase activity, hydrolyzing O-glycosyl compounds"/>
    <property type="evidence" value="ECO:0007669"/>
    <property type="project" value="TreeGrafter"/>
</dbReference>
<dbReference type="Pfam" id="PF09137">
    <property type="entry name" value="Glucodextran_N"/>
    <property type="match status" value="1"/>
</dbReference>
<dbReference type="GO" id="GO:0030246">
    <property type="term" value="F:carbohydrate binding"/>
    <property type="evidence" value="ECO:0007669"/>
    <property type="project" value="InterPro"/>
</dbReference>
<dbReference type="InterPro" id="IPR012341">
    <property type="entry name" value="6hp_glycosidase-like_sf"/>
</dbReference>
<dbReference type="AlphaFoldDB" id="A0A2T2X9M8"/>
<dbReference type="InterPro" id="IPR015220">
    <property type="entry name" value="Glucodextranase_N"/>
</dbReference>
<dbReference type="CDD" id="cd07430">
    <property type="entry name" value="GH15_N"/>
    <property type="match status" value="1"/>
</dbReference>
<sequence length="800" mass="90285">MQAPGAPGLEPRWTTSDKVGVGTAVAGTSRIWFTLSHGIINEIYFPRMDLANTRDAQFLVITEDGRFLEEKRDLIHEFRYIDPGAPAFELVNTDPRGTFRIVKRIVSWPDGNAVIQQFRFEVLQGKREDFRVFLLVAPHIGNQGAHNNARIVDLRGEPALIAWREGSASALCVKASAPFRALSVGFVGSSDGWTQLYYHRTLQKYDEALDGNVALSAEMDPNTEEQVVTFAFGRSMAESQFTAALSLLYPWDAIEQRYIGQWQEYMDRLPGLLPYDHPHSRIQRISAMVLKIHHGKLFPGGIIASLSIPWGNAAGDGNMGGYHLVWPRDMVEAAQALIALGDMDAAWQALAFLMATQKTDGSWPQNFWLDGVPYWAGSQLDETAFPIHLAHHLWELGQIKNELVVYEMIKKALGYICRNGPLTEQDRWEEDGGYSPSTLAATISALILGADVARRQGDADIADFCEHLADYWQGRIDKWTFTEHGAVDPRCPRHYVRIHVSIPPSPDGRVEHGYVPIKNVLPGQPNQYPEEAVIDGGFLELVRYGIKSPADPHILESVEAYDTILGAKMPYGPLWYRYNHDGYGEMPDGSPFLGSGKGRLWPLLAGERGHYALSLGESVEPYLRAMEGSASIGGLIPEQVWDQEDIPDKELYFGRPSGSAMPLVWAHAEYIKLLRSALDGKIFEMPDKVKVRYIENWVPSSFIYWQLNHKRHHFYPHDKTLRIVVPEPAQCVLTTDEWQSHKTEQMLNSRIGLYYLDVALADIKMVEFTFYWSEADRWEGKNYRLDLRIAPPAQDVEPSH</sequence>
<reference evidence="3 4" key="1">
    <citation type="journal article" date="2014" name="BMC Genomics">
        <title>Comparison of environmental and isolate Sulfobacillus genomes reveals diverse carbon, sulfur, nitrogen, and hydrogen metabolisms.</title>
        <authorList>
            <person name="Justice N.B."/>
            <person name="Norman A."/>
            <person name="Brown C.T."/>
            <person name="Singh A."/>
            <person name="Thomas B.C."/>
            <person name="Banfield J.F."/>
        </authorList>
    </citation>
    <scope>NUCLEOTIDE SEQUENCE [LARGE SCALE GENOMIC DNA]</scope>
    <source>
        <strain evidence="3">AMDSBA1</strain>
    </source>
</reference>
<dbReference type="InterPro" id="IPR014718">
    <property type="entry name" value="GH-type_carb-bd"/>
</dbReference>
<dbReference type="InterPro" id="IPR011013">
    <property type="entry name" value="Gal_mutarotase_sf_dom"/>
</dbReference>
<accession>A0A2T2X9M8</accession>
<organism evidence="3 4">
    <name type="scientific">Sulfobacillus benefaciens</name>
    <dbReference type="NCBI Taxonomy" id="453960"/>
    <lineage>
        <taxon>Bacteria</taxon>
        <taxon>Bacillati</taxon>
        <taxon>Bacillota</taxon>
        <taxon>Clostridia</taxon>
        <taxon>Eubacteriales</taxon>
        <taxon>Clostridiales Family XVII. Incertae Sedis</taxon>
        <taxon>Sulfobacillus</taxon>
    </lineage>
</organism>
<name>A0A2T2X9M8_9FIRM</name>
<dbReference type="GO" id="GO:0005975">
    <property type="term" value="P:carbohydrate metabolic process"/>
    <property type="evidence" value="ECO:0007669"/>
    <property type="project" value="InterPro"/>
</dbReference>
<evidence type="ECO:0000259" key="2">
    <source>
        <dbReference type="Pfam" id="PF09137"/>
    </source>
</evidence>
<evidence type="ECO:0000259" key="1">
    <source>
        <dbReference type="Pfam" id="PF00723"/>
    </source>
</evidence>
<dbReference type="InterPro" id="IPR008928">
    <property type="entry name" value="6-hairpin_glycosidase_sf"/>
</dbReference>
<dbReference type="PANTHER" id="PTHR31616:SF0">
    <property type="entry name" value="GLUCAN 1,4-ALPHA-GLUCOSIDASE"/>
    <property type="match status" value="1"/>
</dbReference>
<dbReference type="Gene3D" id="2.70.98.10">
    <property type="match status" value="1"/>
</dbReference>
<dbReference type="Pfam" id="PF00723">
    <property type="entry name" value="Glyco_hydro_15"/>
    <property type="match status" value="1"/>
</dbReference>
<dbReference type="InterPro" id="IPR011613">
    <property type="entry name" value="GH15-like"/>
</dbReference>
<feature type="domain" description="GH15-like" evidence="1">
    <location>
        <begin position="289"/>
        <end position="673"/>
    </location>
</feature>
<protein>
    <submittedName>
        <fullName evidence="3">Glucan 1,4-alpha-glucosidase</fullName>
    </submittedName>
</protein>
<gene>
    <name evidence="3" type="ORF">C7B43_03600</name>
</gene>
<dbReference type="Gene3D" id="1.50.10.10">
    <property type="match status" value="1"/>
</dbReference>
<dbReference type="PANTHER" id="PTHR31616">
    <property type="entry name" value="TREHALASE"/>
    <property type="match status" value="1"/>
</dbReference>
<evidence type="ECO:0000313" key="3">
    <source>
        <dbReference type="EMBL" id="PSR31195.1"/>
    </source>
</evidence>
<feature type="domain" description="Glucodextranase N-terminal" evidence="2">
    <location>
        <begin position="3"/>
        <end position="266"/>
    </location>
</feature>
<dbReference type="SUPFAM" id="SSF74650">
    <property type="entry name" value="Galactose mutarotase-like"/>
    <property type="match status" value="1"/>
</dbReference>
<comment type="caution">
    <text evidence="3">The sequence shown here is derived from an EMBL/GenBank/DDBJ whole genome shotgun (WGS) entry which is preliminary data.</text>
</comment>
<dbReference type="EMBL" id="PXYT01000004">
    <property type="protein sequence ID" value="PSR31195.1"/>
    <property type="molecule type" value="Genomic_DNA"/>
</dbReference>
<proteinExistence type="predicted"/>